<evidence type="ECO:0000313" key="1">
    <source>
        <dbReference type="EMBL" id="SHF35095.1"/>
    </source>
</evidence>
<organism evidence="1 2">
    <name type="scientific">Cnuella takakiae</name>
    <dbReference type="NCBI Taxonomy" id="1302690"/>
    <lineage>
        <taxon>Bacteria</taxon>
        <taxon>Pseudomonadati</taxon>
        <taxon>Bacteroidota</taxon>
        <taxon>Chitinophagia</taxon>
        <taxon>Chitinophagales</taxon>
        <taxon>Chitinophagaceae</taxon>
        <taxon>Cnuella</taxon>
    </lineage>
</organism>
<sequence>MYAYLASLLLFIAPLFAQSQEGRFRIGMGAHYISNNYTQDHLYDFGALSLNTSYTLLSEDRFSVVWEQQILLRQKENGGSRRSAFIASAPLLFRYQPRRKAYYLGLGPSYLNHQYQDYAQQQKVSGLQIHALAGLVFRKKEEATLLLPETHLRAGIFKDLRSGNMAPHLSLLFHIGFKKEGPANG</sequence>
<evidence type="ECO:0000313" key="2">
    <source>
        <dbReference type="Proteomes" id="UP000184368"/>
    </source>
</evidence>
<dbReference type="OrthoDB" id="966005at2"/>
<evidence type="ECO:0008006" key="3">
    <source>
        <dbReference type="Google" id="ProtNLM"/>
    </source>
</evidence>
<proteinExistence type="predicted"/>
<accession>A0A1M5AXZ7</accession>
<dbReference type="RefSeq" id="WP_073042769.1">
    <property type="nucleotide sequence ID" value="NZ_FQUO01000007.1"/>
</dbReference>
<name>A0A1M5AXZ7_9BACT</name>
<protein>
    <recommendedName>
        <fullName evidence="3">Outer membrane protein beta-barrel domain-containing protein</fullName>
    </recommendedName>
</protein>
<reference evidence="1 2" key="1">
    <citation type="submission" date="2016-11" db="EMBL/GenBank/DDBJ databases">
        <authorList>
            <person name="Jaros S."/>
            <person name="Januszkiewicz K."/>
            <person name="Wedrychowicz H."/>
        </authorList>
    </citation>
    <scope>NUCLEOTIDE SEQUENCE [LARGE SCALE GENOMIC DNA]</scope>
    <source>
        <strain evidence="1 2">DSM 26897</strain>
    </source>
</reference>
<dbReference type="Proteomes" id="UP000184368">
    <property type="component" value="Unassembled WGS sequence"/>
</dbReference>
<gene>
    <name evidence="1" type="ORF">SAMN05444008_10752</name>
</gene>
<dbReference type="EMBL" id="FQUO01000007">
    <property type="protein sequence ID" value="SHF35095.1"/>
    <property type="molecule type" value="Genomic_DNA"/>
</dbReference>
<keyword evidence="2" id="KW-1185">Reference proteome</keyword>
<dbReference type="AlphaFoldDB" id="A0A1M5AXZ7"/>